<dbReference type="Proteomes" id="UP000199615">
    <property type="component" value="Unassembled WGS sequence"/>
</dbReference>
<evidence type="ECO:0000256" key="3">
    <source>
        <dbReference type="ARBA" id="ARBA00022630"/>
    </source>
</evidence>
<evidence type="ECO:0000256" key="6">
    <source>
        <dbReference type="RuleBase" id="RU003968"/>
    </source>
</evidence>
<feature type="domain" description="Glucose-methanol-choline oxidoreductase N-terminal" evidence="7">
    <location>
        <begin position="98"/>
        <end position="121"/>
    </location>
</feature>
<dbReference type="PANTHER" id="PTHR11552:SF147">
    <property type="entry name" value="CHOLINE DEHYDROGENASE, MITOCHONDRIAL"/>
    <property type="match status" value="1"/>
</dbReference>
<evidence type="ECO:0000259" key="7">
    <source>
        <dbReference type="PROSITE" id="PS00623"/>
    </source>
</evidence>
<dbReference type="InterPro" id="IPR007867">
    <property type="entry name" value="GMC_OxRtase_C"/>
</dbReference>
<keyword evidence="9" id="KW-1185">Reference proteome</keyword>
<dbReference type="PROSITE" id="PS00623">
    <property type="entry name" value="GMC_OXRED_1"/>
    <property type="match status" value="1"/>
</dbReference>
<dbReference type="AlphaFoldDB" id="A0A1H8M8U8"/>
<protein>
    <submittedName>
        <fullName evidence="8">5-(Hydroxymethyl)furfural/furfural oxidase</fullName>
    </submittedName>
</protein>
<dbReference type="SUPFAM" id="SSF54373">
    <property type="entry name" value="FAD-linked reductases, C-terminal domain"/>
    <property type="match status" value="1"/>
</dbReference>
<evidence type="ECO:0000256" key="4">
    <source>
        <dbReference type="ARBA" id="ARBA00022827"/>
    </source>
</evidence>
<dbReference type="InterPro" id="IPR036188">
    <property type="entry name" value="FAD/NAD-bd_sf"/>
</dbReference>
<dbReference type="InterPro" id="IPR000172">
    <property type="entry name" value="GMC_OxRdtase_N"/>
</dbReference>
<evidence type="ECO:0000313" key="8">
    <source>
        <dbReference type="EMBL" id="SEO13765.1"/>
    </source>
</evidence>
<feature type="binding site" evidence="5">
    <location>
        <position position="100"/>
    </location>
    <ligand>
        <name>FAD</name>
        <dbReference type="ChEBI" id="CHEBI:57692"/>
    </ligand>
</feature>
<organism evidence="8 9">
    <name type="scientific">Rhodopseudomonas pseudopalustris</name>
    <dbReference type="NCBI Taxonomy" id="1513892"/>
    <lineage>
        <taxon>Bacteria</taxon>
        <taxon>Pseudomonadati</taxon>
        <taxon>Pseudomonadota</taxon>
        <taxon>Alphaproteobacteria</taxon>
        <taxon>Hyphomicrobiales</taxon>
        <taxon>Nitrobacteraceae</taxon>
        <taxon>Rhodopseudomonas</taxon>
    </lineage>
</organism>
<dbReference type="Pfam" id="PF05199">
    <property type="entry name" value="GMC_oxred_C"/>
    <property type="match status" value="1"/>
</dbReference>
<dbReference type="SUPFAM" id="SSF51905">
    <property type="entry name" value="FAD/NAD(P)-binding domain"/>
    <property type="match status" value="1"/>
</dbReference>
<feature type="binding site" evidence="5">
    <location>
        <begin position="509"/>
        <end position="510"/>
    </location>
    <ligand>
        <name>FAD</name>
        <dbReference type="ChEBI" id="CHEBI:57692"/>
    </ligand>
</feature>
<dbReference type="RefSeq" id="WP_092681377.1">
    <property type="nucleotide sequence ID" value="NZ_FODT01000001.1"/>
</dbReference>
<accession>A0A1H8M8U8</accession>
<dbReference type="EMBL" id="FODT01000001">
    <property type="protein sequence ID" value="SEO13765.1"/>
    <property type="molecule type" value="Genomic_DNA"/>
</dbReference>
<reference evidence="9" key="1">
    <citation type="submission" date="2016-10" db="EMBL/GenBank/DDBJ databases">
        <authorList>
            <person name="Varghese N."/>
            <person name="Submissions S."/>
        </authorList>
    </citation>
    <scope>NUCLEOTIDE SEQUENCE [LARGE SCALE GENOMIC DNA]</scope>
    <source>
        <strain evidence="9">DSM 123</strain>
    </source>
</reference>
<keyword evidence="3 6" id="KW-0285">Flavoprotein</keyword>
<keyword evidence="4 5" id="KW-0274">FAD</keyword>
<dbReference type="InterPro" id="IPR012132">
    <property type="entry name" value="GMC_OxRdtase"/>
</dbReference>
<dbReference type="PIRSF" id="PIRSF000137">
    <property type="entry name" value="Alcohol_oxidase"/>
    <property type="match status" value="1"/>
</dbReference>
<comment type="similarity">
    <text evidence="2 6">Belongs to the GMC oxidoreductase family.</text>
</comment>
<evidence type="ECO:0000256" key="5">
    <source>
        <dbReference type="PIRSR" id="PIRSR000137-2"/>
    </source>
</evidence>
<sequence>MSADSVPVLECDFLIIGGGSAGCVLAHRLSSDFGVRVLLVEAGRDQPPDQVEPDLLSSYPRAAYFDPKNTWSNLKVAITSPPHNQPQLPSRITRYEQARVIGGGSSINDMQANRGIPLDYDEWEAQGASGWSWSDVLPYFIKLERDMDFTGPLHGKDGRIPVRRIQRNVWPDFSKSVADSFAGAGYEALQDQNAQFTDGYFPISISNAYDRRVSASTAYLDNSTRQRKNLTILTNVTVQRLVVEGHTVRGAEANTAAGPVRISARETIVSAGAIHSPALLMRAGIGPGGDLQKIGVSVMADRSGVGRNLNEHPALSLSGWIKPFARLPNSLTRHIHVALRYSSGVQDCGPSDMYMFGLSKSGWHPVGKQLGSLVAFVNKSYSRGRVTLSTSDPAAEPDVNFDMLSDYRDLERLKLAVRFAGRLFETPQMQAVTSDTFPSSYSERVRDLNRVTTKNKVLTSILASCLDGPHWFRRQLLRRLVVEGPQIEHVLADDDVLEQFVRGAVHGVWHASGTCRMGRFDDNEAVVASDGRVHGVDGLRVIDASIMPAVPRANTNIPTIMIAEKMSDAILTQWRGQGAGKCPA</sequence>
<proteinExistence type="inferred from homology"/>
<evidence type="ECO:0000256" key="2">
    <source>
        <dbReference type="ARBA" id="ARBA00010790"/>
    </source>
</evidence>
<comment type="cofactor">
    <cofactor evidence="1 5">
        <name>FAD</name>
        <dbReference type="ChEBI" id="CHEBI:57692"/>
    </cofactor>
</comment>
<dbReference type="OrthoDB" id="9785276at2"/>
<dbReference type="GO" id="GO:0016614">
    <property type="term" value="F:oxidoreductase activity, acting on CH-OH group of donors"/>
    <property type="evidence" value="ECO:0007669"/>
    <property type="project" value="InterPro"/>
</dbReference>
<dbReference type="Gene3D" id="3.50.50.60">
    <property type="entry name" value="FAD/NAD(P)-binding domain"/>
    <property type="match status" value="2"/>
</dbReference>
<dbReference type="GO" id="GO:0050660">
    <property type="term" value="F:flavin adenine dinucleotide binding"/>
    <property type="evidence" value="ECO:0007669"/>
    <property type="project" value="InterPro"/>
</dbReference>
<evidence type="ECO:0000313" key="9">
    <source>
        <dbReference type="Proteomes" id="UP000199615"/>
    </source>
</evidence>
<feature type="binding site" evidence="5">
    <location>
        <position position="238"/>
    </location>
    <ligand>
        <name>FAD</name>
        <dbReference type="ChEBI" id="CHEBI:57692"/>
    </ligand>
</feature>
<evidence type="ECO:0000256" key="1">
    <source>
        <dbReference type="ARBA" id="ARBA00001974"/>
    </source>
</evidence>
<name>A0A1H8M8U8_9BRAD</name>
<dbReference type="PANTHER" id="PTHR11552">
    <property type="entry name" value="GLUCOSE-METHANOL-CHOLINE GMC OXIDOREDUCTASE"/>
    <property type="match status" value="1"/>
</dbReference>
<dbReference type="Pfam" id="PF00732">
    <property type="entry name" value="GMC_oxred_N"/>
    <property type="match status" value="1"/>
</dbReference>
<gene>
    <name evidence="8" type="ORF">SAMN05444123_101419</name>
</gene>
<dbReference type="Gene3D" id="3.30.410.40">
    <property type="match status" value="1"/>
</dbReference>